<proteinExistence type="predicted"/>
<evidence type="ECO:0000313" key="1">
    <source>
        <dbReference type="EMBL" id="MDG9699002.1"/>
    </source>
</evidence>
<organism evidence="1 2">
    <name type="scientific">Ottowia cancrivicina</name>
    <dbReference type="NCBI Taxonomy" id="3040346"/>
    <lineage>
        <taxon>Bacteria</taxon>
        <taxon>Pseudomonadati</taxon>
        <taxon>Pseudomonadota</taxon>
        <taxon>Betaproteobacteria</taxon>
        <taxon>Burkholderiales</taxon>
        <taxon>Comamonadaceae</taxon>
        <taxon>Ottowia</taxon>
    </lineage>
</organism>
<dbReference type="RefSeq" id="WP_279523986.1">
    <property type="nucleotide sequence ID" value="NZ_JARVII010000006.1"/>
</dbReference>
<dbReference type="Proteomes" id="UP001237156">
    <property type="component" value="Unassembled WGS sequence"/>
</dbReference>
<name>A0AAW6RJT0_9BURK</name>
<keyword evidence="2" id="KW-1185">Reference proteome</keyword>
<dbReference type="EMBL" id="JARVII010000006">
    <property type="protein sequence ID" value="MDG9699002.1"/>
    <property type="molecule type" value="Genomic_DNA"/>
</dbReference>
<evidence type="ECO:0000313" key="2">
    <source>
        <dbReference type="Proteomes" id="UP001237156"/>
    </source>
</evidence>
<reference evidence="1 2" key="1">
    <citation type="submission" date="2023-04" db="EMBL/GenBank/DDBJ databases">
        <title>Ottowia paracancer sp. nov., isolated from human stomach.</title>
        <authorList>
            <person name="Song Y."/>
        </authorList>
    </citation>
    <scope>NUCLEOTIDE SEQUENCE [LARGE SCALE GENOMIC DNA]</scope>
    <source>
        <strain evidence="1 2">10c7w1</strain>
    </source>
</reference>
<comment type="caution">
    <text evidence="1">The sequence shown here is derived from an EMBL/GenBank/DDBJ whole genome shotgun (WGS) entry which is preliminary data.</text>
</comment>
<dbReference type="AlphaFoldDB" id="A0AAW6RJT0"/>
<accession>A0AAW6RJT0</accession>
<evidence type="ECO:0008006" key="3">
    <source>
        <dbReference type="Google" id="ProtNLM"/>
    </source>
</evidence>
<sequence length="75" mass="8217">MESADAFRPGEQGKTVIADKACDVRSRVIGTLLTTGTEVVPSCGKEQREDDVDLYKAHHAIENFFEPVQSLPVRG</sequence>
<gene>
    <name evidence="1" type="ORF">QB898_04585</name>
</gene>
<protein>
    <recommendedName>
        <fullName evidence="3">Transposase</fullName>
    </recommendedName>
</protein>